<dbReference type="PROSITE" id="PS51318">
    <property type="entry name" value="TAT"/>
    <property type="match status" value="1"/>
</dbReference>
<sequence length="400" mass="42816">MKAPDSNSRGRALPLSRRNLLRAGAAGSMIGLLGADGRALASGFEPFGARSPLRPDGKTKHVVLIIMSGGVRSRETFGSPEQIPNLVKLADEGVLFTRLRTANLGHFGASMSIVTGISEARGIRDNAPGPDPTIFEYVRKDLGLSAQEVWVATAGGAQQVNYAHGMHPEYGARYGATTLDGDGVFNEEFKALVKRFGAPRPLGEVPAEKVAGLRKALRGGKPATAEAESRARVERYILDELGGSTSELRGAGAGDAKALRLARNLLSVFRPRLIGVVLQDADIAHGSFNGYTEVVRRNDAAIGELVAAIRGDAELRDSTAVFVLPEFGRDSDLNTRRGLDHGDGSDDLRFVHGVAWGPDFRRNVVIKDDRQTIDFTPTIAQVFGAKARLAKGNVLREIFA</sequence>
<dbReference type="RefSeq" id="WP_145195931.1">
    <property type="nucleotide sequence ID" value="NZ_CP036434.1"/>
</dbReference>
<dbReference type="Gene3D" id="3.40.720.10">
    <property type="entry name" value="Alkaline Phosphatase, subunit A"/>
    <property type="match status" value="1"/>
</dbReference>
<name>A0A518EPR7_9BACT</name>
<dbReference type="Proteomes" id="UP000320390">
    <property type="component" value="Chromosome"/>
</dbReference>
<reference evidence="1 2" key="1">
    <citation type="submission" date="2019-02" db="EMBL/GenBank/DDBJ databases">
        <title>Deep-cultivation of Planctomycetes and their phenomic and genomic characterization uncovers novel biology.</title>
        <authorList>
            <person name="Wiegand S."/>
            <person name="Jogler M."/>
            <person name="Boedeker C."/>
            <person name="Pinto D."/>
            <person name="Vollmers J."/>
            <person name="Rivas-Marin E."/>
            <person name="Kohn T."/>
            <person name="Peeters S.H."/>
            <person name="Heuer A."/>
            <person name="Rast P."/>
            <person name="Oberbeckmann S."/>
            <person name="Bunk B."/>
            <person name="Jeske O."/>
            <person name="Meyerdierks A."/>
            <person name="Storesund J.E."/>
            <person name="Kallscheuer N."/>
            <person name="Luecker S."/>
            <person name="Lage O.M."/>
            <person name="Pohl T."/>
            <person name="Merkel B.J."/>
            <person name="Hornburger P."/>
            <person name="Mueller R.-W."/>
            <person name="Bruemmer F."/>
            <person name="Labrenz M."/>
            <person name="Spormann A.M."/>
            <person name="Op den Camp H."/>
            <person name="Overmann J."/>
            <person name="Amann R."/>
            <person name="Jetten M.S.M."/>
            <person name="Mascher T."/>
            <person name="Medema M.H."/>
            <person name="Devos D.P."/>
            <person name="Kaster A.-K."/>
            <person name="Ovreas L."/>
            <person name="Rohde M."/>
            <person name="Galperin M.Y."/>
            <person name="Jogler C."/>
        </authorList>
    </citation>
    <scope>NUCLEOTIDE SEQUENCE [LARGE SCALE GENOMIC DNA]</scope>
    <source>
        <strain evidence="1 2">Poly30</strain>
    </source>
</reference>
<dbReference type="EMBL" id="CP036434">
    <property type="protein sequence ID" value="QDV06070.1"/>
    <property type="molecule type" value="Genomic_DNA"/>
</dbReference>
<dbReference type="InterPro" id="IPR006311">
    <property type="entry name" value="TAT_signal"/>
</dbReference>
<evidence type="ECO:0000313" key="1">
    <source>
        <dbReference type="EMBL" id="QDV06070.1"/>
    </source>
</evidence>
<dbReference type="SUPFAM" id="SSF53649">
    <property type="entry name" value="Alkaline phosphatase-like"/>
    <property type="match status" value="1"/>
</dbReference>
<proteinExistence type="predicted"/>
<organism evidence="1 2">
    <name type="scientific">Saltatorellus ferox</name>
    <dbReference type="NCBI Taxonomy" id="2528018"/>
    <lineage>
        <taxon>Bacteria</taxon>
        <taxon>Pseudomonadati</taxon>
        <taxon>Planctomycetota</taxon>
        <taxon>Planctomycetia</taxon>
        <taxon>Planctomycetia incertae sedis</taxon>
        <taxon>Saltatorellus</taxon>
    </lineage>
</organism>
<gene>
    <name evidence="1" type="ORF">Poly30_15740</name>
</gene>
<dbReference type="InterPro" id="IPR017850">
    <property type="entry name" value="Alkaline_phosphatase_core_sf"/>
</dbReference>
<protein>
    <recommendedName>
        <fullName evidence="3">DUF1501 domain-containing protein</fullName>
    </recommendedName>
</protein>
<evidence type="ECO:0008006" key="3">
    <source>
        <dbReference type="Google" id="ProtNLM"/>
    </source>
</evidence>
<accession>A0A518EPR7</accession>
<keyword evidence="2" id="KW-1185">Reference proteome</keyword>
<dbReference type="AlphaFoldDB" id="A0A518EPR7"/>
<dbReference type="OrthoDB" id="9791578at2"/>
<evidence type="ECO:0000313" key="2">
    <source>
        <dbReference type="Proteomes" id="UP000320390"/>
    </source>
</evidence>